<dbReference type="eggNOG" id="ENOG5031VDW">
    <property type="taxonomic scope" value="Bacteria"/>
</dbReference>
<accession>B1KFR0</accession>
<proteinExistence type="predicted"/>
<dbReference type="HOGENOM" id="CLU_1853859_0_0_6"/>
<organism evidence="2 3">
    <name type="scientific">Shewanella woodyi (strain ATCC 51908 / MS32)</name>
    <dbReference type="NCBI Taxonomy" id="392500"/>
    <lineage>
        <taxon>Bacteria</taxon>
        <taxon>Pseudomonadati</taxon>
        <taxon>Pseudomonadota</taxon>
        <taxon>Gammaproteobacteria</taxon>
        <taxon>Alteromonadales</taxon>
        <taxon>Shewanellaceae</taxon>
        <taxon>Shewanella</taxon>
    </lineage>
</organism>
<name>B1KFR0_SHEWM</name>
<dbReference type="Proteomes" id="UP000002168">
    <property type="component" value="Chromosome"/>
</dbReference>
<feature type="chain" id="PRO_5002764411" description="OmpA-like domain-containing protein" evidence="1">
    <location>
        <begin position="19"/>
        <end position="148"/>
    </location>
</feature>
<sequence precursor="true">MRVITTTLLLLAAGSATAQCDPSIHMFSIPYEKNSSYFPSAYSSKLDAISEEHKGEDGYLLLEFQVQEKQRSDELRTYNLWLAQRRIDRVKNYLTDAHFAAPVVTRILTAGVDKRRDISVSWCPFEKTPSPVRLAESKETLVNGKAKL</sequence>
<gene>
    <name evidence="2" type="ordered locus">Swoo_0933</name>
</gene>
<dbReference type="RefSeq" id="WP_012323573.1">
    <property type="nucleotide sequence ID" value="NC_010506.1"/>
</dbReference>
<protein>
    <recommendedName>
        <fullName evidence="4">OmpA-like domain-containing protein</fullName>
    </recommendedName>
</protein>
<evidence type="ECO:0000256" key="1">
    <source>
        <dbReference type="SAM" id="SignalP"/>
    </source>
</evidence>
<evidence type="ECO:0000313" key="2">
    <source>
        <dbReference type="EMBL" id="ACA85226.1"/>
    </source>
</evidence>
<feature type="signal peptide" evidence="1">
    <location>
        <begin position="1"/>
        <end position="18"/>
    </location>
</feature>
<keyword evidence="3" id="KW-1185">Reference proteome</keyword>
<dbReference type="AlphaFoldDB" id="B1KFR0"/>
<evidence type="ECO:0000313" key="3">
    <source>
        <dbReference type="Proteomes" id="UP000002168"/>
    </source>
</evidence>
<dbReference type="STRING" id="392500.Swoo_0933"/>
<keyword evidence="1" id="KW-0732">Signal</keyword>
<evidence type="ECO:0008006" key="4">
    <source>
        <dbReference type="Google" id="ProtNLM"/>
    </source>
</evidence>
<dbReference type="EMBL" id="CP000961">
    <property type="protein sequence ID" value="ACA85226.1"/>
    <property type="molecule type" value="Genomic_DNA"/>
</dbReference>
<dbReference type="KEGG" id="swd:Swoo_0933"/>
<reference evidence="2 3" key="1">
    <citation type="submission" date="2008-02" db="EMBL/GenBank/DDBJ databases">
        <title>Complete sequence of Shewanella woodyi ATCC 51908.</title>
        <authorList>
            <consortium name="US DOE Joint Genome Institute"/>
            <person name="Copeland A."/>
            <person name="Lucas S."/>
            <person name="Lapidus A."/>
            <person name="Glavina del Rio T."/>
            <person name="Dalin E."/>
            <person name="Tice H."/>
            <person name="Bruce D."/>
            <person name="Goodwin L."/>
            <person name="Pitluck S."/>
            <person name="Sims D."/>
            <person name="Brettin T."/>
            <person name="Detter J.C."/>
            <person name="Han C."/>
            <person name="Kuske C.R."/>
            <person name="Schmutz J."/>
            <person name="Larimer F."/>
            <person name="Land M."/>
            <person name="Hauser L."/>
            <person name="Kyrpides N."/>
            <person name="Lykidis A."/>
            <person name="Zhao J.-S."/>
            <person name="Richardson P."/>
        </authorList>
    </citation>
    <scope>NUCLEOTIDE SEQUENCE [LARGE SCALE GENOMIC DNA]</scope>
    <source>
        <strain evidence="3">ATCC 51908 / MS32</strain>
    </source>
</reference>